<accession>A0AAE2CP73</accession>
<dbReference type="Pfam" id="PF13920">
    <property type="entry name" value="zf-C3HC4_3"/>
    <property type="match status" value="1"/>
</dbReference>
<dbReference type="InterPro" id="IPR011011">
    <property type="entry name" value="Znf_FYVE_PHD"/>
</dbReference>
<dbReference type="SUPFAM" id="SSF47616">
    <property type="entry name" value="GST C-terminal domain-like"/>
    <property type="match status" value="1"/>
</dbReference>
<feature type="compositionally biased region" description="Polar residues" evidence="21">
    <location>
        <begin position="753"/>
        <end position="763"/>
    </location>
</feature>
<evidence type="ECO:0000256" key="22">
    <source>
        <dbReference type="SAM" id="Phobius"/>
    </source>
</evidence>
<dbReference type="InterPro" id="IPR011767">
    <property type="entry name" value="GLR_AS"/>
</dbReference>
<reference evidence="24" key="2">
    <citation type="journal article" date="2024" name="Plant">
        <title>Genomic evolution and insights into agronomic trait innovations of Sesamum species.</title>
        <authorList>
            <person name="Miao H."/>
            <person name="Wang L."/>
            <person name="Qu L."/>
            <person name="Liu H."/>
            <person name="Sun Y."/>
            <person name="Le M."/>
            <person name="Wang Q."/>
            <person name="Wei S."/>
            <person name="Zheng Y."/>
            <person name="Lin W."/>
            <person name="Duan Y."/>
            <person name="Cao H."/>
            <person name="Xiong S."/>
            <person name="Wang X."/>
            <person name="Wei L."/>
            <person name="Li C."/>
            <person name="Ma Q."/>
            <person name="Ju M."/>
            <person name="Zhao R."/>
            <person name="Li G."/>
            <person name="Mu C."/>
            <person name="Tian Q."/>
            <person name="Mei H."/>
            <person name="Zhang T."/>
            <person name="Gao T."/>
            <person name="Zhang H."/>
        </authorList>
    </citation>
    <scope>NUCLEOTIDE SEQUENCE</scope>
    <source>
        <strain evidence="24">3651</strain>
    </source>
</reference>
<evidence type="ECO:0000256" key="17">
    <source>
        <dbReference type="ARBA" id="ARBA00023930"/>
    </source>
</evidence>
<evidence type="ECO:0000256" key="14">
    <source>
        <dbReference type="ARBA" id="ARBA00023136"/>
    </source>
</evidence>
<feature type="transmembrane region" description="Helical" evidence="22">
    <location>
        <begin position="1055"/>
        <end position="1073"/>
    </location>
</feature>
<keyword evidence="25" id="KW-1185">Reference proteome</keyword>
<dbReference type="Pfam" id="PF13417">
    <property type="entry name" value="GST_N_3"/>
    <property type="match status" value="1"/>
</dbReference>
<evidence type="ECO:0000256" key="2">
    <source>
        <dbReference type="ARBA" id="ARBA00012203"/>
    </source>
</evidence>
<keyword evidence="12 22" id="KW-1133">Transmembrane helix</keyword>
<feature type="compositionally biased region" description="Polar residues" evidence="21">
    <location>
        <begin position="726"/>
        <end position="742"/>
    </location>
</feature>
<feature type="region of interest" description="Disordered" evidence="21">
    <location>
        <begin position="681"/>
        <end position="846"/>
    </location>
</feature>
<evidence type="ECO:0000256" key="5">
    <source>
        <dbReference type="ARBA" id="ARBA00022516"/>
    </source>
</evidence>
<dbReference type="GO" id="GO:0036258">
    <property type="term" value="P:multivesicular body assembly"/>
    <property type="evidence" value="ECO:0007669"/>
    <property type="project" value="InterPro"/>
</dbReference>
<comment type="catalytic activity">
    <reaction evidence="18">
        <text>prostaglandin H2 = prostaglandin E2</text>
        <dbReference type="Rhea" id="RHEA:12893"/>
        <dbReference type="ChEBI" id="CHEBI:57405"/>
        <dbReference type="ChEBI" id="CHEBI:606564"/>
        <dbReference type="EC" id="5.3.99.3"/>
    </reaction>
    <physiologicalReaction direction="left-to-right" evidence="18">
        <dbReference type="Rhea" id="RHEA:12894"/>
    </physiologicalReaction>
</comment>
<dbReference type="GO" id="GO:0070676">
    <property type="term" value="P:intralumenal vesicle formation"/>
    <property type="evidence" value="ECO:0007669"/>
    <property type="project" value="TreeGrafter"/>
</dbReference>
<dbReference type="SFLD" id="SFLDS00019">
    <property type="entry name" value="Glutathione_Transferase_(cytos"/>
    <property type="match status" value="1"/>
</dbReference>
<dbReference type="PROSITE" id="PS51354">
    <property type="entry name" value="GLUTAREDOXIN_2"/>
    <property type="match status" value="1"/>
</dbReference>
<evidence type="ECO:0000256" key="15">
    <source>
        <dbReference type="ARBA" id="ARBA00023160"/>
    </source>
</evidence>
<proteinExistence type="predicted"/>
<evidence type="ECO:0000259" key="23">
    <source>
        <dbReference type="PROSITE" id="PS50404"/>
    </source>
</evidence>
<evidence type="ECO:0000256" key="6">
    <source>
        <dbReference type="ARBA" id="ARBA00022585"/>
    </source>
</evidence>
<dbReference type="GO" id="GO:0043130">
    <property type="term" value="F:ubiquitin binding"/>
    <property type="evidence" value="ECO:0007669"/>
    <property type="project" value="InterPro"/>
</dbReference>
<organism evidence="24 25">
    <name type="scientific">Sesamum alatum</name>
    <dbReference type="NCBI Taxonomy" id="300844"/>
    <lineage>
        <taxon>Eukaryota</taxon>
        <taxon>Viridiplantae</taxon>
        <taxon>Streptophyta</taxon>
        <taxon>Embryophyta</taxon>
        <taxon>Tracheophyta</taxon>
        <taxon>Spermatophyta</taxon>
        <taxon>Magnoliopsida</taxon>
        <taxon>eudicotyledons</taxon>
        <taxon>Gunneridae</taxon>
        <taxon>Pentapetalae</taxon>
        <taxon>asterids</taxon>
        <taxon>lamiids</taxon>
        <taxon>Lamiales</taxon>
        <taxon>Pedaliaceae</taxon>
        <taxon>Sesamum</taxon>
    </lineage>
</organism>
<dbReference type="PANTHER" id="PTHR46977">
    <property type="entry name" value="PROTEIN FREE1"/>
    <property type="match status" value="1"/>
</dbReference>
<keyword evidence="15" id="KW-0275">Fatty acid biosynthesis</keyword>
<evidence type="ECO:0000313" key="25">
    <source>
        <dbReference type="Proteomes" id="UP001293254"/>
    </source>
</evidence>
<dbReference type="GO" id="GO:0006633">
    <property type="term" value="P:fatty acid biosynthetic process"/>
    <property type="evidence" value="ECO:0007669"/>
    <property type="project" value="UniProtKB-KW"/>
</dbReference>
<dbReference type="InterPro" id="IPR004045">
    <property type="entry name" value="Glutathione_S-Trfase_N"/>
</dbReference>
<evidence type="ECO:0000256" key="10">
    <source>
        <dbReference type="ARBA" id="ARBA00022832"/>
    </source>
</evidence>
<dbReference type="InterPro" id="IPR013083">
    <property type="entry name" value="Znf_RING/FYVE/PHD"/>
</dbReference>
<keyword evidence="10" id="KW-0276">Fatty acid metabolism</keyword>
<dbReference type="AlphaFoldDB" id="A0AAE2CP73"/>
<sequence length="1201" mass="133462">MKVERWVEAQRTLSEYREEKERTREIATIKGRGDYKGSSLGSSQKFIPEIELEMRRVTGLTAICRAVEGVLAAPSVAGNPIRHQRLLQAALFSTTTNKGSSARSHWFSCNGIAAAQAVAGTMLFSVAATALVEEVHAKEPVQSKFRPNDVILYQYEACPFCNKVKAFLDYYDIPYKVVEVNPISKKEIKWSDYKKVPILMVDGDQMIDSSDIIDKLTRKVHSSGAIDSVAEDEEKKWRGWVDNHLVHVLSPNIYRSTSEALESFDYITSHGNFSFTERIAAKYAGAAAMYFVSRKLKKKYNITDERAALYEAAETWVDALNGRDFLGGTKPNLADLAVYGVLRPIRYLKSGRDMVENTRIGDWYSRMEAAAENMYFESMGFGPFAICSMQDYSHMGSAFGVEDGFCLQELDQQRREVHPCHNNLASSSVSCFGSLPVEILQSLSSDLEKQRLELDWFLQLENKRLRRSILQEETRQQAALMQRYESSIRTLVLQKDQELAIARNKTRELQDFLKMAETEARAWEKAATEKEAIVSDLNNRLNQAKEKDYLFPHAAAAAQEHDNMSFCGSSSGSSSTGEKKSEEPIKKMACKSCQARSLCVVFFPCRHLCCCTSCAALLGHCPVCETVKDASLETKTPLSAIIPNRSGGKSQSIDRRRFPLSSVNTMHNADYTPVPYYQQQYYPQTQNPNPIPNQNPSEPLYHAPPSYASAPPFSPNSYTPPPPSSADYSATYHQNSASYPTIPQTPDPLPTAPSYTQPQSADSFPQFEVHGTYQSPSQAQSSSYHRSYDQPASNYTPNLNPNPGSANSGYPSVHASPQYPQSNSTLYETPYDNRDVNFSRSRSDLGPELYGKRAESGYGEYGNDGVYGNNEGVYAYRGSSEPYGARGTAPKSSTWPIGYSSSSSGKERSSNSALKVVRAVPKADTQQDAKSGVQKFRVKLLAESGGQSTMDVLCQIGLDGIRMLDPSTNRILRIYLLDSITRCEAIESSIFAFWSKTPVDIEPRRIRLKSNSYTTNTLLDTVTAAIVQYKEMSGRSRAPEYPKTAEQPAEKKKGMSHPIFIFLLVIFLCLHLGMNCGDIFCEKCTQGRTALTADENAPVVRVCDRCLAEVSRRLGAAKEAASRSTVTQSHEDLAKKLQEEMERSCKVSSGSRSDSSGRRMKEVACPTCTVHLQVQVPSSGSETIECGVCQHPFLSPAIEPH</sequence>
<dbReference type="InterPro" id="IPR036282">
    <property type="entry name" value="Glutathione-S-Trfase_C_sf"/>
</dbReference>
<dbReference type="Gene3D" id="3.40.30.10">
    <property type="entry name" value="Glutaredoxin"/>
    <property type="match status" value="1"/>
</dbReference>
<evidence type="ECO:0000256" key="9">
    <source>
        <dbReference type="ARBA" id="ARBA00022771"/>
    </source>
</evidence>
<evidence type="ECO:0000256" key="18">
    <source>
        <dbReference type="ARBA" id="ARBA00023931"/>
    </source>
</evidence>
<feature type="compositionally biased region" description="Polar residues" evidence="21">
    <location>
        <begin position="790"/>
        <end position="810"/>
    </location>
</feature>
<dbReference type="GO" id="GO:0031902">
    <property type="term" value="C:late endosome membrane"/>
    <property type="evidence" value="ECO:0007669"/>
    <property type="project" value="TreeGrafter"/>
</dbReference>
<dbReference type="EMBL" id="JACGWO010000004">
    <property type="protein sequence ID" value="KAK4429408.1"/>
    <property type="molecule type" value="Genomic_DNA"/>
</dbReference>
<evidence type="ECO:0000256" key="7">
    <source>
        <dbReference type="ARBA" id="ARBA00022692"/>
    </source>
</evidence>
<evidence type="ECO:0000256" key="19">
    <source>
        <dbReference type="ARBA" id="ARBA00031041"/>
    </source>
</evidence>
<dbReference type="SUPFAM" id="SSF57903">
    <property type="entry name" value="FYVE/PHD zinc finger"/>
    <property type="match status" value="1"/>
</dbReference>
<evidence type="ECO:0000256" key="11">
    <source>
        <dbReference type="ARBA" id="ARBA00022833"/>
    </source>
</evidence>
<dbReference type="InterPro" id="IPR045893">
    <property type="entry name" value="FREE1"/>
</dbReference>
<evidence type="ECO:0000256" key="4">
    <source>
        <dbReference type="ARBA" id="ARBA00022501"/>
    </source>
</evidence>
<dbReference type="InterPro" id="IPR034334">
    <property type="entry name" value="PGES2"/>
</dbReference>
<evidence type="ECO:0000256" key="8">
    <source>
        <dbReference type="ARBA" id="ARBA00022723"/>
    </source>
</evidence>
<dbReference type="PANTHER" id="PTHR46977:SF1">
    <property type="entry name" value="PROTEIN FREE1"/>
    <property type="match status" value="1"/>
</dbReference>
<keyword evidence="7 22" id="KW-0812">Transmembrane</keyword>
<feature type="compositionally biased region" description="Polar residues" evidence="21">
    <location>
        <begin position="818"/>
        <end position="827"/>
    </location>
</feature>
<evidence type="ECO:0000313" key="24">
    <source>
        <dbReference type="EMBL" id="KAK4429408.1"/>
    </source>
</evidence>
<reference evidence="24" key="1">
    <citation type="submission" date="2020-06" db="EMBL/GenBank/DDBJ databases">
        <authorList>
            <person name="Li T."/>
            <person name="Hu X."/>
            <person name="Zhang T."/>
            <person name="Song X."/>
            <person name="Zhang H."/>
            <person name="Dai N."/>
            <person name="Sheng W."/>
            <person name="Hou X."/>
            <person name="Wei L."/>
        </authorList>
    </citation>
    <scope>NUCLEOTIDE SEQUENCE</scope>
    <source>
        <strain evidence="24">3651</strain>
        <tissue evidence="24">Leaf</tissue>
    </source>
</reference>
<comment type="caution">
    <text evidence="24">The sequence shown here is derived from an EMBL/GenBank/DDBJ whole genome shotgun (WGS) entry which is preliminary data.</text>
</comment>
<keyword evidence="14 22" id="KW-0472">Membrane</keyword>
<evidence type="ECO:0000256" key="13">
    <source>
        <dbReference type="ARBA" id="ARBA00023098"/>
    </source>
</evidence>
<dbReference type="GO" id="GO:0008270">
    <property type="term" value="F:zinc ion binding"/>
    <property type="evidence" value="ECO:0007669"/>
    <property type="project" value="UniProtKB-KW"/>
</dbReference>
<name>A0AAE2CP73_9LAMI</name>
<keyword evidence="5" id="KW-0444">Lipid biosynthesis</keyword>
<feature type="compositionally biased region" description="Basic and acidic residues" evidence="21">
    <location>
        <begin position="831"/>
        <end position="846"/>
    </location>
</feature>
<evidence type="ECO:0000256" key="1">
    <source>
        <dbReference type="ARBA" id="ARBA00004702"/>
    </source>
</evidence>
<protein>
    <recommendedName>
        <fullName evidence="3">Prostaglandin E synthase 2</fullName>
        <ecNumber evidence="2">5.3.99.3</ecNumber>
    </recommendedName>
    <alternativeName>
        <fullName evidence="19">Microsomal prostaglandin E synthase 2</fullName>
    </alternativeName>
</protein>
<dbReference type="Gene3D" id="1.20.1050.10">
    <property type="match status" value="1"/>
</dbReference>
<feature type="compositionally biased region" description="Low complexity" evidence="21">
    <location>
        <begin position="681"/>
        <end position="711"/>
    </location>
</feature>
<dbReference type="InterPro" id="IPR034335">
    <property type="entry name" value="PGES2_C"/>
</dbReference>
<feature type="domain" description="GST N-terminal" evidence="23">
    <location>
        <begin position="148"/>
        <end position="224"/>
    </location>
</feature>
<dbReference type="GO" id="GO:0050220">
    <property type="term" value="F:prostaglandin-E synthase activity"/>
    <property type="evidence" value="ECO:0007669"/>
    <property type="project" value="UniProtKB-EC"/>
</dbReference>
<dbReference type="PROSITE" id="PS50404">
    <property type="entry name" value="GST_NTER"/>
    <property type="match status" value="1"/>
</dbReference>
<feature type="compositionally biased region" description="Low complexity" evidence="21">
    <location>
        <begin position="773"/>
        <end position="785"/>
    </location>
</feature>
<feature type="region of interest" description="Disordered" evidence="21">
    <location>
        <begin position="882"/>
        <end position="912"/>
    </location>
</feature>
<dbReference type="EC" id="5.3.99.3" evidence="2"/>
<comment type="pathway">
    <text evidence="1">Lipid metabolism; prostaglandin biosynthesis.</text>
</comment>
<dbReference type="SUPFAM" id="SSF52833">
    <property type="entry name" value="Thioredoxin-like"/>
    <property type="match status" value="1"/>
</dbReference>
<dbReference type="Proteomes" id="UP001293254">
    <property type="component" value="Unassembled WGS sequence"/>
</dbReference>
<keyword evidence="6" id="KW-0643">Prostaglandin biosynthesis</keyword>
<gene>
    <name evidence="24" type="ORF">Salat_1241200</name>
</gene>
<feature type="compositionally biased region" description="Low complexity" evidence="21">
    <location>
        <begin position="892"/>
        <end position="904"/>
    </location>
</feature>
<dbReference type="PROSITE" id="PS00195">
    <property type="entry name" value="GLUTAREDOXIN_1"/>
    <property type="match status" value="1"/>
</dbReference>
<keyword evidence="11" id="KW-0862">Zinc</keyword>
<evidence type="ECO:0000256" key="16">
    <source>
        <dbReference type="ARBA" id="ARBA00023235"/>
    </source>
</evidence>
<dbReference type="SFLD" id="SFLDG01203">
    <property type="entry name" value="Prostaglandin_E_synthase_like1"/>
    <property type="match status" value="1"/>
</dbReference>
<keyword evidence="4" id="KW-0644">Prostaglandin metabolism</keyword>
<comment type="subcellular location">
    <subcellularLocation>
        <location evidence="20">Endomembrane system</location>
        <topology evidence="20">Single-pass membrane protein</topology>
    </subcellularLocation>
</comment>
<dbReference type="GO" id="GO:0000813">
    <property type="term" value="C:ESCRT I complex"/>
    <property type="evidence" value="ECO:0007669"/>
    <property type="project" value="TreeGrafter"/>
</dbReference>
<evidence type="ECO:0000256" key="12">
    <source>
        <dbReference type="ARBA" id="ARBA00022989"/>
    </source>
</evidence>
<dbReference type="InterPro" id="IPR036249">
    <property type="entry name" value="Thioredoxin-like_sf"/>
</dbReference>
<feature type="compositionally biased region" description="Pro residues" evidence="21">
    <location>
        <begin position="712"/>
        <end position="724"/>
    </location>
</feature>
<evidence type="ECO:0000256" key="20">
    <source>
        <dbReference type="ARBA" id="ARBA00037847"/>
    </source>
</evidence>
<keyword evidence="9" id="KW-0863">Zinc-finger</keyword>
<evidence type="ECO:0000256" key="21">
    <source>
        <dbReference type="SAM" id="MobiDB-lite"/>
    </source>
</evidence>
<dbReference type="InterPro" id="IPR040079">
    <property type="entry name" value="Glutathione_S-Trfase"/>
</dbReference>
<dbReference type="SFLD" id="SFLDG01182">
    <property type="entry name" value="Prostaglandin_E_synthase_like"/>
    <property type="match status" value="1"/>
</dbReference>
<keyword evidence="16" id="KW-0413">Isomerase</keyword>
<keyword evidence="13" id="KW-0443">Lipid metabolism</keyword>
<dbReference type="CDD" id="cd03197">
    <property type="entry name" value="GST_C_mPGES2"/>
    <property type="match status" value="1"/>
</dbReference>
<keyword evidence="8" id="KW-0479">Metal-binding</keyword>
<comment type="catalytic activity">
    <reaction evidence="17">
        <text>prostaglandin H2 = (12S)-hydroxy-(5Z,8E,10E)-heptadecatrienoate + malonaldehyde</text>
        <dbReference type="Rhea" id="RHEA:48644"/>
        <dbReference type="ChEBI" id="CHEBI:57405"/>
        <dbReference type="ChEBI" id="CHEBI:90694"/>
        <dbReference type="ChEBI" id="CHEBI:566274"/>
    </reaction>
    <physiologicalReaction direction="left-to-right" evidence="17">
        <dbReference type="Rhea" id="RHEA:48645"/>
    </physiologicalReaction>
</comment>
<dbReference type="Gene3D" id="3.30.40.10">
    <property type="entry name" value="Zinc/RING finger domain, C3HC4 (zinc finger)"/>
    <property type="match status" value="2"/>
</dbReference>
<evidence type="ECO:0000256" key="3">
    <source>
        <dbReference type="ARBA" id="ARBA00019474"/>
    </source>
</evidence>